<dbReference type="PANTHER" id="PTHR34580">
    <property type="match status" value="1"/>
</dbReference>
<dbReference type="EMBL" id="JBHTJM010000005">
    <property type="protein sequence ID" value="MFD0963275.1"/>
    <property type="molecule type" value="Genomic_DNA"/>
</dbReference>
<dbReference type="InterPro" id="IPR057727">
    <property type="entry name" value="WCX_dom"/>
</dbReference>
<dbReference type="PANTHER" id="PTHR34580:SF9">
    <property type="entry name" value="SLL5097 PROTEIN"/>
    <property type="match status" value="1"/>
</dbReference>
<protein>
    <submittedName>
        <fullName evidence="3">WYL domain-containing protein</fullName>
    </submittedName>
</protein>
<dbReference type="Proteomes" id="UP001596997">
    <property type="component" value="Unassembled WGS sequence"/>
</dbReference>
<comment type="caution">
    <text evidence="3">The sequence shown here is derived from an EMBL/GenBank/DDBJ whole genome shotgun (WGS) entry which is preliminary data.</text>
</comment>
<dbReference type="InterPro" id="IPR051534">
    <property type="entry name" value="CBASS_pafABC_assoc_protein"/>
</dbReference>
<dbReference type="Pfam" id="PF13280">
    <property type="entry name" value="WYL"/>
    <property type="match status" value="1"/>
</dbReference>
<dbReference type="InterPro" id="IPR008775">
    <property type="entry name" value="Phytyl_CoA_dOase-like"/>
</dbReference>
<dbReference type="SUPFAM" id="SSF51197">
    <property type="entry name" value="Clavaminate synthase-like"/>
    <property type="match status" value="1"/>
</dbReference>
<evidence type="ECO:0000313" key="4">
    <source>
        <dbReference type="Proteomes" id="UP001596997"/>
    </source>
</evidence>
<dbReference type="PROSITE" id="PS52050">
    <property type="entry name" value="WYL"/>
    <property type="match status" value="1"/>
</dbReference>
<keyword evidence="4" id="KW-1185">Reference proteome</keyword>
<gene>
    <name evidence="3" type="ORF">ACFQ1O_04545</name>
</gene>
<sequence length="574" mass="66683">MAVNKNALIRYKTIDKCLQNRYREWTLDDLIDACSDALYEYEGKDTYVSKRTVQFDIQMMRSDKLGYNAPIVVYNRKYYTYEDENYSITNIPLSDNDLGKLSESVAFLKQFQGFSHFRELDGMIQKLEAHVYAQKTHQKSVIDFEKNENLKGLDFLDNLYQAIINKQCLKITYKSFKARQESEFNFHPYLLKEFRNRWFLIGCKKTSQPVMNIALDRIISVKKSDIVFKPKPDFDAETYFNNAIGVSISPNLPAEEIILFITHKNAPYILTKPFHSSQKVIEKDAFGVTISLQVQHNFELEKEILGLGDGCKVLAPSRLRRNIKDRLHFGLDLYNTEVTESNLKRSVKKLNYNGFSILNNVYGQREVRRIKKMLDQYFTKYEDKPFALRCLLHKIPDLKQLLLNKNLQNIIASIDKKAVLTKAIYFDKPPQKNWYVTWHQDVPINVKEKIETEGYSSWTKKENITSVCPPEEVLHKSFTIRVHLDDTNEKNGALKVLAGSHKKRLTNNEINVITENSVPYIAEVASGGIHLMKPLLLHASAKSVSQKRRRVLHLEFSSAQLPNELEFLEKEVLN</sequence>
<feature type="domain" description="WYL" evidence="1">
    <location>
        <begin position="155"/>
        <end position="222"/>
    </location>
</feature>
<dbReference type="RefSeq" id="WP_377713815.1">
    <property type="nucleotide sequence ID" value="NZ_JBHTJM010000005.1"/>
</dbReference>
<dbReference type="Gene3D" id="2.60.120.620">
    <property type="entry name" value="q2cbj1_9rhob like domain"/>
    <property type="match status" value="1"/>
</dbReference>
<evidence type="ECO:0000259" key="1">
    <source>
        <dbReference type="Pfam" id="PF13280"/>
    </source>
</evidence>
<dbReference type="Pfam" id="PF05721">
    <property type="entry name" value="PhyH"/>
    <property type="match status" value="1"/>
</dbReference>
<evidence type="ECO:0000313" key="3">
    <source>
        <dbReference type="EMBL" id="MFD0963275.1"/>
    </source>
</evidence>
<name>A0ABW3I176_9FLAO</name>
<dbReference type="InterPro" id="IPR026881">
    <property type="entry name" value="WYL_dom"/>
</dbReference>
<evidence type="ECO:0000259" key="2">
    <source>
        <dbReference type="Pfam" id="PF25583"/>
    </source>
</evidence>
<organism evidence="3 4">
    <name type="scientific">Pseudofulvibacter geojedonensis</name>
    <dbReference type="NCBI Taxonomy" id="1123758"/>
    <lineage>
        <taxon>Bacteria</taxon>
        <taxon>Pseudomonadati</taxon>
        <taxon>Bacteroidota</taxon>
        <taxon>Flavobacteriia</taxon>
        <taxon>Flavobacteriales</taxon>
        <taxon>Flavobacteriaceae</taxon>
        <taxon>Pseudofulvibacter</taxon>
    </lineage>
</organism>
<proteinExistence type="predicted"/>
<feature type="domain" description="WCX" evidence="2">
    <location>
        <begin position="255"/>
        <end position="327"/>
    </location>
</feature>
<dbReference type="Pfam" id="PF25583">
    <property type="entry name" value="WCX"/>
    <property type="match status" value="1"/>
</dbReference>
<reference evidence="4" key="1">
    <citation type="journal article" date="2019" name="Int. J. Syst. Evol. Microbiol.">
        <title>The Global Catalogue of Microorganisms (GCM) 10K type strain sequencing project: providing services to taxonomists for standard genome sequencing and annotation.</title>
        <authorList>
            <consortium name="The Broad Institute Genomics Platform"/>
            <consortium name="The Broad Institute Genome Sequencing Center for Infectious Disease"/>
            <person name="Wu L."/>
            <person name="Ma J."/>
        </authorList>
    </citation>
    <scope>NUCLEOTIDE SEQUENCE [LARGE SCALE GENOMIC DNA]</scope>
    <source>
        <strain evidence="4">CCUG 62114</strain>
    </source>
</reference>
<accession>A0ABW3I176</accession>